<accession>A0A0G0L5D0</accession>
<evidence type="ECO:0000256" key="1">
    <source>
        <dbReference type="SAM" id="Phobius"/>
    </source>
</evidence>
<feature type="transmembrane region" description="Helical" evidence="1">
    <location>
        <begin position="134"/>
        <end position="152"/>
    </location>
</feature>
<keyword evidence="1" id="KW-1133">Transmembrane helix</keyword>
<keyword evidence="1" id="KW-0812">Transmembrane</keyword>
<feature type="transmembrane region" description="Helical" evidence="1">
    <location>
        <begin position="108"/>
        <end position="128"/>
    </location>
</feature>
<sequence>MPDLFKSESEASPEIAEINKKESVVPVVDTLKTQLEKEKVVKHTNHLKEETLIKYPKSEDEKHNLPGHTENPLAAYNYFPSKVDFINKDPQEKIVLFLRKHPITNLKWIITAFLMFVAPAFVSVFPFFETLPENFTILLFLSWYMFNMAYILENFLNWFFSVNIVTDERIFDVDFYNLIYRKITDANIDQIQDVSVQIGGGMRTMFNYGDVLIQTAAEIPEVEFEAVPMPDLVAKVLRELRIEEEVEKLEGRVR</sequence>
<dbReference type="AlphaFoldDB" id="A0A0G0L5D0"/>
<dbReference type="Proteomes" id="UP000034096">
    <property type="component" value="Unassembled WGS sequence"/>
</dbReference>
<protein>
    <recommendedName>
        <fullName evidence="4">DUF304 domain-containing protein</fullName>
    </recommendedName>
</protein>
<name>A0A0G0L5D0_9BACT</name>
<keyword evidence="1" id="KW-0472">Membrane</keyword>
<reference evidence="2 3" key="1">
    <citation type="journal article" date="2015" name="Nature">
        <title>rRNA introns, odd ribosomes, and small enigmatic genomes across a large radiation of phyla.</title>
        <authorList>
            <person name="Brown C.T."/>
            <person name="Hug L.A."/>
            <person name="Thomas B.C."/>
            <person name="Sharon I."/>
            <person name="Castelle C.J."/>
            <person name="Singh A."/>
            <person name="Wilkins M.J."/>
            <person name="Williams K.H."/>
            <person name="Banfield J.F."/>
        </authorList>
    </citation>
    <scope>NUCLEOTIDE SEQUENCE [LARGE SCALE GENOMIC DNA]</scope>
</reference>
<evidence type="ECO:0000313" key="3">
    <source>
        <dbReference type="Proteomes" id="UP000034096"/>
    </source>
</evidence>
<proteinExistence type="predicted"/>
<dbReference type="EMBL" id="LBUE01000005">
    <property type="protein sequence ID" value="KKQ56584.1"/>
    <property type="molecule type" value="Genomic_DNA"/>
</dbReference>
<dbReference type="STRING" id="1618583.US75_C0005G0009"/>
<evidence type="ECO:0008006" key="4">
    <source>
        <dbReference type="Google" id="ProtNLM"/>
    </source>
</evidence>
<comment type="caution">
    <text evidence="2">The sequence shown here is derived from an EMBL/GenBank/DDBJ whole genome shotgun (WGS) entry which is preliminary data.</text>
</comment>
<gene>
    <name evidence="2" type="ORF">US75_C0005G0009</name>
</gene>
<organism evidence="2 3">
    <name type="scientific">Candidatus Woesebacteria bacterium GW2011_GWC1_38_13</name>
    <dbReference type="NCBI Taxonomy" id="1618583"/>
    <lineage>
        <taxon>Bacteria</taxon>
        <taxon>Candidatus Woeseibacteriota</taxon>
    </lineage>
</organism>
<evidence type="ECO:0000313" key="2">
    <source>
        <dbReference type="EMBL" id="KKQ56584.1"/>
    </source>
</evidence>